<feature type="binding site" evidence="6">
    <location>
        <position position="106"/>
    </location>
    <ligand>
        <name>substrate</name>
    </ligand>
</feature>
<evidence type="ECO:0000256" key="6">
    <source>
        <dbReference type="HAMAP-Rule" id="MF_01661"/>
    </source>
</evidence>
<comment type="function">
    <text evidence="6">Catalyzes the interconversion of beta-pyran and beta-furan forms of D-ribose.</text>
</comment>
<accession>E1SQZ3</accession>
<organism evidence="7 8">
    <name type="scientific">Ferrimonas balearica (strain DSM 9799 / CCM 4581 / KCTC 23876 / PAT)</name>
    <dbReference type="NCBI Taxonomy" id="550540"/>
    <lineage>
        <taxon>Bacteria</taxon>
        <taxon>Pseudomonadati</taxon>
        <taxon>Pseudomonadota</taxon>
        <taxon>Gammaproteobacteria</taxon>
        <taxon>Alteromonadales</taxon>
        <taxon>Ferrimonadaceae</taxon>
        <taxon>Ferrimonas</taxon>
    </lineage>
</organism>
<keyword evidence="3 6" id="KW-0963">Cytoplasm</keyword>
<evidence type="ECO:0000256" key="4">
    <source>
        <dbReference type="ARBA" id="ARBA00023235"/>
    </source>
</evidence>
<dbReference type="GO" id="GO:0048029">
    <property type="term" value="F:monosaccharide binding"/>
    <property type="evidence" value="ECO:0007669"/>
    <property type="project" value="InterPro"/>
</dbReference>
<dbReference type="GO" id="GO:0005829">
    <property type="term" value="C:cytosol"/>
    <property type="evidence" value="ECO:0007669"/>
    <property type="project" value="TreeGrafter"/>
</dbReference>
<comment type="similarity">
    <text evidence="6">Belongs to the RbsD / FucU family. RbsD subfamily.</text>
</comment>
<sequence>MKRGALLNSHLSQLISLSGHTDELTIADAGLPIPDECQRIDLALIRGVPTFLDTLNAIAGDLQIESVVLAEEMQSHSPALLAQLTTMLEQLGQAQGQAIAIEWVSHEQFKQRSRNSRAVVRTGECQPYANIILKAGVAF</sequence>
<dbReference type="GeneID" id="67182941"/>
<gene>
    <name evidence="6" type="primary">rbsD</name>
    <name evidence="7" type="ordered locus">Fbal_2716</name>
</gene>
<dbReference type="Gene3D" id="3.40.1650.10">
    <property type="entry name" value="RbsD-like domain"/>
    <property type="match status" value="1"/>
</dbReference>
<evidence type="ECO:0000256" key="2">
    <source>
        <dbReference type="ARBA" id="ARBA00012862"/>
    </source>
</evidence>
<dbReference type="EC" id="5.4.99.62" evidence="2 6"/>
<comment type="subcellular location">
    <subcellularLocation>
        <location evidence="6">Cytoplasm</location>
    </subcellularLocation>
</comment>
<dbReference type="GO" id="GO:0062193">
    <property type="term" value="F:D-ribose pyranase activity"/>
    <property type="evidence" value="ECO:0007669"/>
    <property type="project" value="UniProtKB-EC"/>
</dbReference>
<proteinExistence type="inferred from homology"/>
<protein>
    <recommendedName>
        <fullName evidence="2 6">D-ribose pyranase</fullName>
        <ecNumber evidence="2 6">5.4.99.62</ecNumber>
    </recommendedName>
</protein>
<comment type="pathway">
    <text evidence="6">Carbohydrate metabolism; D-ribose degradation; D-ribose 5-phosphate from beta-D-ribopyranose: step 1/2.</text>
</comment>
<dbReference type="NCBIfam" id="NF008761">
    <property type="entry name" value="PRK11797.1"/>
    <property type="match status" value="1"/>
</dbReference>
<dbReference type="UniPathway" id="UPA00916">
    <property type="reaction ID" value="UER00888"/>
</dbReference>
<dbReference type="InterPro" id="IPR023064">
    <property type="entry name" value="D-ribose_pyranase"/>
</dbReference>
<evidence type="ECO:0000313" key="8">
    <source>
        <dbReference type="Proteomes" id="UP000006683"/>
    </source>
</evidence>
<dbReference type="GO" id="GO:0019303">
    <property type="term" value="P:D-ribose catabolic process"/>
    <property type="evidence" value="ECO:0007669"/>
    <property type="project" value="UniProtKB-UniRule"/>
</dbReference>
<dbReference type="SUPFAM" id="SSF102546">
    <property type="entry name" value="RbsD-like"/>
    <property type="match status" value="1"/>
</dbReference>
<dbReference type="HAMAP" id="MF_01661">
    <property type="entry name" value="D_rib_pyranase"/>
    <property type="match status" value="1"/>
</dbReference>
<comment type="subunit">
    <text evidence="6">Homodecamer.</text>
</comment>
<dbReference type="GO" id="GO:0016872">
    <property type="term" value="F:intramolecular lyase activity"/>
    <property type="evidence" value="ECO:0007669"/>
    <property type="project" value="UniProtKB-UniRule"/>
</dbReference>
<feature type="binding site" evidence="6">
    <location>
        <position position="28"/>
    </location>
    <ligand>
        <name>substrate</name>
    </ligand>
</feature>
<evidence type="ECO:0000313" key="7">
    <source>
        <dbReference type="EMBL" id="ADN76918.1"/>
    </source>
</evidence>
<dbReference type="eggNOG" id="COG1869">
    <property type="taxonomic scope" value="Bacteria"/>
</dbReference>
<keyword evidence="5 6" id="KW-0119">Carbohydrate metabolism</keyword>
<dbReference type="RefSeq" id="WP_013346224.1">
    <property type="nucleotide sequence ID" value="NC_014541.1"/>
</dbReference>
<name>E1SQZ3_FERBD</name>
<feature type="active site" description="Proton donor" evidence="6">
    <location>
        <position position="20"/>
    </location>
</feature>
<dbReference type="KEGG" id="fbl:Fbal_2716"/>
<dbReference type="InterPro" id="IPR007721">
    <property type="entry name" value="RbsD_FucU"/>
</dbReference>
<dbReference type="InterPro" id="IPR023750">
    <property type="entry name" value="RbsD-like_sf"/>
</dbReference>
<dbReference type="PANTHER" id="PTHR37831:SF1">
    <property type="entry name" value="D-RIBOSE PYRANASE"/>
    <property type="match status" value="1"/>
</dbReference>
<dbReference type="AlphaFoldDB" id="E1SQZ3"/>
<keyword evidence="4 6" id="KW-0413">Isomerase</keyword>
<evidence type="ECO:0000256" key="1">
    <source>
        <dbReference type="ARBA" id="ARBA00000223"/>
    </source>
</evidence>
<evidence type="ECO:0000256" key="3">
    <source>
        <dbReference type="ARBA" id="ARBA00022490"/>
    </source>
</evidence>
<keyword evidence="8" id="KW-1185">Reference proteome</keyword>
<feature type="binding site" evidence="6">
    <location>
        <begin position="128"/>
        <end position="130"/>
    </location>
    <ligand>
        <name>substrate</name>
    </ligand>
</feature>
<evidence type="ECO:0000256" key="5">
    <source>
        <dbReference type="ARBA" id="ARBA00023277"/>
    </source>
</evidence>
<dbReference type="Pfam" id="PF05025">
    <property type="entry name" value="RbsD_FucU"/>
    <property type="match status" value="1"/>
</dbReference>
<dbReference type="PANTHER" id="PTHR37831">
    <property type="entry name" value="D-RIBOSE PYRANASE"/>
    <property type="match status" value="1"/>
</dbReference>
<dbReference type="OrthoDB" id="9805009at2"/>
<dbReference type="STRING" id="550540.Fbal_2716"/>
<dbReference type="Proteomes" id="UP000006683">
    <property type="component" value="Chromosome"/>
</dbReference>
<comment type="catalytic activity">
    <reaction evidence="1 6">
        <text>beta-D-ribopyranose = beta-D-ribofuranose</text>
        <dbReference type="Rhea" id="RHEA:25432"/>
        <dbReference type="ChEBI" id="CHEBI:27476"/>
        <dbReference type="ChEBI" id="CHEBI:47002"/>
        <dbReference type="EC" id="5.4.99.62"/>
    </reaction>
</comment>
<dbReference type="HOGENOM" id="CLU_135498_0_0_6"/>
<reference evidence="7 8" key="1">
    <citation type="journal article" date="2010" name="Stand. Genomic Sci.">
        <title>Complete genome sequence of Ferrimonas balearica type strain (PAT).</title>
        <authorList>
            <person name="Nolan M."/>
            <person name="Sikorski J."/>
            <person name="Davenport K."/>
            <person name="Lucas S."/>
            <person name="Glavina Del Rio T."/>
            <person name="Tice H."/>
            <person name="Cheng J."/>
            <person name="Goodwin L."/>
            <person name="Pitluck S."/>
            <person name="Liolios K."/>
            <person name="Ivanova N."/>
            <person name="Mavromatis K."/>
            <person name="Ovchinnikova G."/>
            <person name="Pati A."/>
            <person name="Chen A."/>
            <person name="Palaniappan K."/>
            <person name="Land M."/>
            <person name="Hauser L."/>
            <person name="Chang Y."/>
            <person name="Jeffries C."/>
            <person name="Tapia R."/>
            <person name="Brettin T."/>
            <person name="Detter J."/>
            <person name="Han C."/>
            <person name="Yasawong M."/>
            <person name="Rohde M."/>
            <person name="Tindall B."/>
            <person name="Goker M."/>
            <person name="Woyke T."/>
            <person name="Bristow J."/>
            <person name="Eisen J."/>
            <person name="Markowitz V."/>
            <person name="Hugenholtz P."/>
            <person name="Kyrpides N."/>
            <person name="Klenk H."/>
            <person name="Lapidus A."/>
        </authorList>
    </citation>
    <scope>NUCLEOTIDE SEQUENCE [LARGE SCALE GENOMIC DNA]</scope>
    <source>
        <strain evidence="8">DSM 9799 / CCM 4581 / KCTC 23876 / PAT</strain>
    </source>
</reference>
<dbReference type="EMBL" id="CP002209">
    <property type="protein sequence ID" value="ADN76918.1"/>
    <property type="molecule type" value="Genomic_DNA"/>
</dbReference>